<reference evidence="4" key="2">
    <citation type="submission" date="2025-08" db="UniProtKB">
        <authorList>
            <consortium name="RefSeq"/>
        </authorList>
    </citation>
    <scope>IDENTIFICATION</scope>
    <source>
        <tissue evidence="4">Whole plant</tissue>
    </source>
</reference>
<dbReference type="InterPro" id="IPR044730">
    <property type="entry name" value="RNase_H-like_dom_plant"/>
</dbReference>
<gene>
    <name evidence="4" type="primary">LOC107494049</name>
</gene>
<feature type="domain" description="Reverse transcriptase zinc-binding" evidence="2">
    <location>
        <begin position="36"/>
        <end position="123"/>
    </location>
</feature>
<dbReference type="InterPro" id="IPR053151">
    <property type="entry name" value="RNase_H-like"/>
</dbReference>
<dbReference type="InterPro" id="IPR012337">
    <property type="entry name" value="RNaseH-like_sf"/>
</dbReference>
<evidence type="ECO:0000259" key="1">
    <source>
        <dbReference type="Pfam" id="PF13456"/>
    </source>
</evidence>
<dbReference type="CDD" id="cd06222">
    <property type="entry name" value="RNase_H_like"/>
    <property type="match status" value="1"/>
</dbReference>
<dbReference type="Pfam" id="PF13966">
    <property type="entry name" value="zf-RVT"/>
    <property type="match status" value="1"/>
</dbReference>
<dbReference type="Pfam" id="PF13456">
    <property type="entry name" value="RVT_3"/>
    <property type="match status" value="1"/>
</dbReference>
<keyword evidence="3" id="KW-1185">Reference proteome</keyword>
<dbReference type="InterPro" id="IPR036397">
    <property type="entry name" value="RNaseH_sf"/>
</dbReference>
<dbReference type="SUPFAM" id="SSF53098">
    <property type="entry name" value="Ribonuclease H-like"/>
    <property type="match status" value="1"/>
</dbReference>
<feature type="domain" description="RNase H type-1" evidence="1">
    <location>
        <begin position="222"/>
        <end position="319"/>
    </location>
</feature>
<evidence type="ECO:0000259" key="2">
    <source>
        <dbReference type="Pfam" id="PF13966"/>
    </source>
</evidence>
<accession>A0A6P4DM04</accession>
<protein>
    <submittedName>
        <fullName evidence="4">Uncharacterized protein LOC107494049</fullName>
    </submittedName>
</protein>
<dbReference type="KEGG" id="adu:107494049"/>
<evidence type="ECO:0000313" key="3">
    <source>
        <dbReference type="Proteomes" id="UP000515211"/>
    </source>
</evidence>
<dbReference type="GO" id="GO:0004523">
    <property type="term" value="F:RNA-DNA hybrid ribonuclease activity"/>
    <property type="evidence" value="ECO:0007669"/>
    <property type="project" value="InterPro"/>
</dbReference>
<evidence type="ECO:0000313" key="4">
    <source>
        <dbReference type="RefSeq" id="XP_015970565.1"/>
    </source>
</evidence>
<dbReference type="AlphaFoldDB" id="A0A6P4DM04"/>
<dbReference type="GeneID" id="107494049"/>
<dbReference type="GO" id="GO:0003676">
    <property type="term" value="F:nucleic acid binding"/>
    <property type="evidence" value="ECO:0007669"/>
    <property type="project" value="InterPro"/>
</dbReference>
<name>A0A6P4DM04_ARADU</name>
<dbReference type="PANTHER" id="PTHR47723">
    <property type="entry name" value="OS05G0353850 PROTEIN"/>
    <property type="match status" value="1"/>
</dbReference>
<reference evidence="3" key="1">
    <citation type="journal article" date="2016" name="Nat. Genet.">
        <title>The genome sequences of Arachis duranensis and Arachis ipaensis, the diploid ancestors of cultivated peanut.</title>
        <authorList>
            <person name="Bertioli D.J."/>
            <person name="Cannon S.B."/>
            <person name="Froenicke L."/>
            <person name="Huang G."/>
            <person name="Farmer A.D."/>
            <person name="Cannon E.K."/>
            <person name="Liu X."/>
            <person name="Gao D."/>
            <person name="Clevenger J."/>
            <person name="Dash S."/>
            <person name="Ren L."/>
            <person name="Moretzsohn M.C."/>
            <person name="Shirasawa K."/>
            <person name="Huang W."/>
            <person name="Vidigal B."/>
            <person name="Abernathy B."/>
            <person name="Chu Y."/>
            <person name="Niederhuth C.E."/>
            <person name="Umale P."/>
            <person name="Araujo A.C."/>
            <person name="Kozik A."/>
            <person name="Kim K.D."/>
            <person name="Burow M.D."/>
            <person name="Varshney R.K."/>
            <person name="Wang X."/>
            <person name="Zhang X."/>
            <person name="Barkley N."/>
            <person name="Guimaraes P.M."/>
            <person name="Isobe S."/>
            <person name="Guo B."/>
            <person name="Liao B."/>
            <person name="Stalker H.T."/>
            <person name="Schmitz R.J."/>
            <person name="Scheffler B.E."/>
            <person name="Leal-Bertioli S.C."/>
            <person name="Xun X."/>
            <person name="Jackson S.A."/>
            <person name="Michelmore R."/>
            <person name="Ozias-Akins P."/>
        </authorList>
    </citation>
    <scope>NUCLEOTIDE SEQUENCE [LARGE SCALE GENOMIC DNA]</scope>
    <source>
        <strain evidence="3">cv. V14167</strain>
    </source>
</reference>
<dbReference type="Proteomes" id="UP000515211">
    <property type="component" value="Chromosome 6"/>
</dbReference>
<dbReference type="Gene3D" id="3.30.420.10">
    <property type="entry name" value="Ribonuclease H-like superfamily/Ribonuclease H"/>
    <property type="match status" value="1"/>
</dbReference>
<proteinExistence type="predicted"/>
<sequence>MVLPESLKLDITSHHPSLLEAAEPNWYWGLNDTMIYTTRSGYEWLLGQKVQWDANESWLWLWRMNILEKVKGLIWLCLHNAIPTASFRSSRNLIIMDICPRCNEASETAEHCLRFCTKAQLIWKRLEVEMSRRNAFLEFRAWIRVNLRATKAIFAAGFWWIWRDRNNDIFNPNDSWSMKKVIMLARHSAAEYGIVKCTNQVSSHPSLIDSWCPPPLHVVKPNCDASLFEQQHLASFGCVLRNDFGKWLLSCSASIPTGSITWCELYAIWRGLCLAWDCGDNEIICETDCLEAYLLIIKDFAGMPRDYNDLLLKIAEMMQWN</sequence>
<dbReference type="RefSeq" id="XP_015970565.1">
    <property type="nucleotide sequence ID" value="XM_016115079.1"/>
</dbReference>
<organism evidence="3 4">
    <name type="scientific">Arachis duranensis</name>
    <name type="common">Wild peanut</name>
    <dbReference type="NCBI Taxonomy" id="130453"/>
    <lineage>
        <taxon>Eukaryota</taxon>
        <taxon>Viridiplantae</taxon>
        <taxon>Streptophyta</taxon>
        <taxon>Embryophyta</taxon>
        <taxon>Tracheophyta</taxon>
        <taxon>Spermatophyta</taxon>
        <taxon>Magnoliopsida</taxon>
        <taxon>eudicotyledons</taxon>
        <taxon>Gunneridae</taxon>
        <taxon>Pentapetalae</taxon>
        <taxon>rosids</taxon>
        <taxon>fabids</taxon>
        <taxon>Fabales</taxon>
        <taxon>Fabaceae</taxon>
        <taxon>Papilionoideae</taxon>
        <taxon>50 kb inversion clade</taxon>
        <taxon>dalbergioids sensu lato</taxon>
        <taxon>Dalbergieae</taxon>
        <taxon>Pterocarpus clade</taxon>
        <taxon>Arachis</taxon>
    </lineage>
</organism>
<dbReference type="PANTHER" id="PTHR47723:SF19">
    <property type="entry name" value="POLYNUCLEOTIDYL TRANSFERASE, RIBONUCLEASE H-LIKE SUPERFAMILY PROTEIN"/>
    <property type="match status" value="1"/>
</dbReference>
<dbReference type="InterPro" id="IPR002156">
    <property type="entry name" value="RNaseH_domain"/>
</dbReference>
<dbReference type="InterPro" id="IPR026960">
    <property type="entry name" value="RVT-Znf"/>
</dbReference>